<dbReference type="PANTHER" id="PTHR43157:SF31">
    <property type="entry name" value="PHOSPHATIDYLINOSITOL-GLYCAN BIOSYNTHESIS CLASS F PROTEIN"/>
    <property type="match status" value="1"/>
</dbReference>
<dbReference type="InterPro" id="IPR036291">
    <property type="entry name" value="NAD(P)-bd_dom_sf"/>
</dbReference>
<dbReference type="Pfam" id="PF00106">
    <property type="entry name" value="adh_short"/>
    <property type="match status" value="1"/>
</dbReference>
<dbReference type="InterPro" id="IPR002347">
    <property type="entry name" value="SDR_fam"/>
</dbReference>
<organism evidence="2 3">
    <name type="scientific">Anopheles albimanus</name>
    <name type="common">New world malaria mosquito</name>
    <dbReference type="NCBI Taxonomy" id="7167"/>
    <lineage>
        <taxon>Eukaryota</taxon>
        <taxon>Metazoa</taxon>
        <taxon>Ecdysozoa</taxon>
        <taxon>Arthropoda</taxon>
        <taxon>Hexapoda</taxon>
        <taxon>Insecta</taxon>
        <taxon>Pterygota</taxon>
        <taxon>Neoptera</taxon>
        <taxon>Endopterygota</taxon>
        <taxon>Diptera</taxon>
        <taxon>Nematocera</taxon>
        <taxon>Culicoidea</taxon>
        <taxon>Culicidae</taxon>
        <taxon>Anophelinae</taxon>
        <taxon>Anopheles</taxon>
    </lineage>
</organism>
<sequence length="299" mass="33669">MEELYKQPGKIALITGGNRGIGLRIVKKLVECEIEIILGVRNPIDSRKAVEQYLEHAGIQLASCKLHYEQLDIGNMKSVREFASKISTKFEKIHLLINNAGVMSVPFKLTDDGFESHMAINYYGHFLLTHLLLPKLKAAGTPDCKARVVNVSSCVHKIGEIDYNDINKLKNYYPADAYNQSKLAQVLFAKHLNLVFEEDGLPVLANSLHPGVVNTDLFEHTSTNYIPWVRGLLFKSPEEGSRTVVYAAISPKLEARGGCYLSNCREASTHRHWKNSVQCEKLFKLTCDKLGITDFFHKH</sequence>
<evidence type="ECO:0000313" key="3">
    <source>
        <dbReference type="Proteomes" id="UP000069272"/>
    </source>
</evidence>
<dbReference type="PRINTS" id="PR00081">
    <property type="entry name" value="GDHRDH"/>
</dbReference>
<evidence type="ECO:0000256" key="1">
    <source>
        <dbReference type="ARBA" id="ARBA00023002"/>
    </source>
</evidence>
<accession>A0A182FWA2</accession>
<dbReference type="AlphaFoldDB" id="A0A182FWA2"/>
<dbReference type="PANTHER" id="PTHR43157">
    <property type="entry name" value="PHOSPHATIDYLINOSITOL-GLYCAN BIOSYNTHESIS CLASS F PROTEIN-RELATED"/>
    <property type="match status" value="1"/>
</dbReference>
<reference evidence="2 3" key="1">
    <citation type="journal article" date="2017" name="G3 (Bethesda)">
        <title>The Physical Genome Mapping of Anopheles albimanus Corrected Scaffold Misassemblies and Identified Interarm Rearrangements in Genus Anopheles.</title>
        <authorList>
            <person name="Artemov G.N."/>
            <person name="Peery A.N."/>
            <person name="Jiang X."/>
            <person name="Tu Z."/>
            <person name="Stegniy V.N."/>
            <person name="Sharakhova M.V."/>
            <person name="Sharakhov I.V."/>
        </authorList>
    </citation>
    <scope>NUCLEOTIDE SEQUENCE [LARGE SCALE GENOMIC DNA]</scope>
    <source>
        <strain evidence="2 3">ALBI9_A</strain>
    </source>
</reference>
<proteinExistence type="predicted"/>
<dbReference type="Proteomes" id="UP000069272">
    <property type="component" value="Chromosome 3R"/>
</dbReference>
<dbReference type="VEuPathDB" id="VectorBase:AALB010838"/>
<dbReference type="VEuPathDB" id="VectorBase:AALB20_032401"/>
<dbReference type="STRING" id="7167.A0A182FWA2"/>
<dbReference type="EnsemblMetazoa" id="AALB010838-RA">
    <property type="protein sequence ID" value="AALB010838-PA"/>
    <property type="gene ID" value="AALB010838"/>
</dbReference>
<dbReference type="Gene3D" id="3.40.50.720">
    <property type="entry name" value="NAD(P)-binding Rossmann-like Domain"/>
    <property type="match status" value="1"/>
</dbReference>
<dbReference type="SUPFAM" id="SSF51735">
    <property type="entry name" value="NAD(P)-binding Rossmann-fold domains"/>
    <property type="match status" value="1"/>
</dbReference>
<reference evidence="2" key="2">
    <citation type="submission" date="2022-08" db="UniProtKB">
        <authorList>
            <consortium name="EnsemblMetazoa"/>
        </authorList>
    </citation>
    <scope>IDENTIFICATION</scope>
    <source>
        <strain evidence="2">STECLA/ALBI9_A</strain>
    </source>
</reference>
<evidence type="ECO:0008006" key="4">
    <source>
        <dbReference type="Google" id="ProtNLM"/>
    </source>
</evidence>
<evidence type="ECO:0000313" key="2">
    <source>
        <dbReference type="EnsemblMetazoa" id="AALB010838-PA"/>
    </source>
</evidence>
<protein>
    <recommendedName>
        <fullName evidence="4">Short-chain dehydrogenase</fullName>
    </recommendedName>
</protein>
<keyword evidence="1" id="KW-0560">Oxidoreductase</keyword>
<keyword evidence="3" id="KW-1185">Reference proteome</keyword>
<dbReference type="GO" id="GO:0016491">
    <property type="term" value="F:oxidoreductase activity"/>
    <property type="evidence" value="ECO:0007669"/>
    <property type="project" value="UniProtKB-KW"/>
</dbReference>
<name>A0A182FWA2_ANOAL</name>